<evidence type="ECO:0000313" key="4">
    <source>
        <dbReference type="Proteomes" id="UP001144205"/>
    </source>
</evidence>
<dbReference type="InterPro" id="IPR004291">
    <property type="entry name" value="Transposase_IS66_central"/>
</dbReference>
<reference evidence="3" key="1">
    <citation type="journal article" date="2023" name="Int. J. Syst. Evol. Microbiol.">
        <title>Sinisalibacter aestuarii sp. nov., isolated from estuarine sediment of the Arakawa River.</title>
        <authorList>
            <person name="Arafat S.T."/>
            <person name="Hirano S."/>
            <person name="Sato A."/>
            <person name="Takeuchi K."/>
            <person name="Yasuda T."/>
            <person name="Terahara T."/>
            <person name="Hamada M."/>
            <person name="Kobayashi T."/>
        </authorList>
    </citation>
    <scope>NUCLEOTIDE SEQUENCE</scope>
    <source>
        <strain evidence="3">B-399</strain>
    </source>
</reference>
<dbReference type="InterPro" id="IPR039552">
    <property type="entry name" value="IS66_C"/>
</dbReference>
<name>A0ABQ5LW80_9RHOB</name>
<dbReference type="InterPro" id="IPR052344">
    <property type="entry name" value="Transposase-related"/>
</dbReference>
<dbReference type="Pfam" id="PF03050">
    <property type="entry name" value="DDE_Tnp_IS66"/>
    <property type="match status" value="1"/>
</dbReference>
<organism evidence="3 4">
    <name type="scientific">Sinisalibacter aestuarii</name>
    <dbReference type="NCBI Taxonomy" id="2949426"/>
    <lineage>
        <taxon>Bacteria</taxon>
        <taxon>Pseudomonadati</taxon>
        <taxon>Pseudomonadota</taxon>
        <taxon>Alphaproteobacteria</taxon>
        <taxon>Rhodobacterales</taxon>
        <taxon>Roseobacteraceae</taxon>
        <taxon>Sinisalibacter</taxon>
    </lineage>
</organism>
<feature type="domain" description="Transposase IS66 C-terminal" evidence="2">
    <location>
        <begin position="129"/>
        <end position="167"/>
    </location>
</feature>
<evidence type="ECO:0000259" key="1">
    <source>
        <dbReference type="Pfam" id="PF03050"/>
    </source>
</evidence>
<comment type="caution">
    <text evidence="3">The sequence shown here is derived from an EMBL/GenBank/DDBJ whole genome shotgun (WGS) entry which is preliminary data.</text>
</comment>
<sequence length="174" mass="19677">MRCKAAGSPVAHEALRRIAVLYAVEAEIRGRPDVECRAARRLHSLPIINDLKPWFEPQLPRLPQRSGLAEAIRYTLARWAALCRFPDDGRIGLDTNTIEPAIRPITLGRKYHLFARSERGAEWWATISTLITTAKPNDAEPQAWMTDALQCLTVGHPTNRIDELLPWNRPPCPN</sequence>
<accession>A0ABQ5LW80</accession>
<proteinExistence type="predicted"/>
<dbReference type="PANTHER" id="PTHR33678:SF1">
    <property type="entry name" value="BLL1576 PROTEIN"/>
    <property type="match status" value="1"/>
</dbReference>
<dbReference type="EMBL" id="BROH01000010">
    <property type="protein sequence ID" value="GKY89249.1"/>
    <property type="molecule type" value="Genomic_DNA"/>
</dbReference>
<evidence type="ECO:0000259" key="2">
    <source>
        <dbReference type="Pfam" id="PF13817"/>
    </source>
</evidence>
<dbReference type="Pfam" id="PF13817">
    <property type="entry name" value="DDE_Tnp_IS66_C"/>
    <property type="match status" value="1"/>
</dbReference>
<protein>
    <recommendedName>
        <fullName evidence="5">Transposase</fullName>
    </recommendedName>
</protein>
<dbReference type="PANTHER" id="PTHR33678">
    <property type="entry name" value="BLL1576 PROTEIN"/>
    <property type="match status" value="1"/>
</dbReference>
<keyword evidence="4" id="KW-1185">Reference proteome</keyword>
<dbReference type="Proteomes" id="UP001144205">
    <property type="component" value="Unassembled WGS sequence"/>
</dbReference>
<feature type="domain" description="Transposase IS66 central" evidence="1">
    <location>
        <begin position="6"/>
        <end position="122"/>
    </location>
</feature>
<evidence type="ECO:0008006" key="5">
    <source>
        <dbReference type="Google" id="ProtNLM"/>
    </source>
</evidence>
<evidence type="ECO:0000313" key="3">
    <source>
        <dbReference type="EMBL" id="GKY89249.1"/>
    </source>
</evidence>
<gene>
    <name evidence="3" type="ORF">STA1M1_31180</name>
</gene>